<dbReference type="STRING" id="1225127.SAMN05661030_1262"/>
<accession>A0A1I1K2F8</accession>
<dbReference type="Gene3D" id="3.10.350.10">
    <property type="entry name" value="LysM domain"/>
    <property type="match status" value="1"/>
</dbReference>
<feature type="transmembrane region" description="Helical" evidence="1">
    <location>
        <begin position="66"/>
        <end position="87"/>
    </location>
</feature>
<protein>
    <recommendedName>
        <fullName evidence="4">LysM domain-containing protein</fullName>
    </recommendedName>
</protein>
<dbReference type="CDD" id="cd00118">
    <property type="entry name" value="LysM"/>
    <property type="match status" value="1"/>
</dbReference>
<keyword evidence="3" id="KW-1185">Reference proteome</keyword>
<evidence type="ECO:0008006" key="4">
    <source>
        <dbReference type="Google" id="ProtNLM"/>
    </source>
</evidence>
<dbReference type="EMBL" id="FOMD01000001">
    <property type="protein sequence ID" value="SFC54691.1"/>
    <property type="molecule type" value="Genomic_DNA"/>
</dbReference>
<keyword evidence="1" id="KW-0472">Membrane</keyword>
<dbReference type="InterPro" id="IPR018392">
    <property type="entry name" value="LysM"/>
</dbReference>
<proteinExistence type="predicted"/>
<organism evidence="2 3">
    <name type="scientific">Klenkia taihuensis</name>
    <dbReference type="NCBI Taxonomy" id="1225127"/>
    <lineage>
        <taxon>Bacteria</taxon>
        <taxon>Bacillati</taxon>
        <taxon>Actinomycetota</taxon>
        <taxon>Actinomycetes</taxon>
        <taxon>Geodermatophilales</taxon>
        <taxon>Geodermatophilaceae</taxon>
        <taxon>Klenkia</taxon>
    </lineage>
</organism>
<sequence length="232" mass="23381">MVVFAVVRIEEVDMSVRRWATTTAVVVAAGAGLRALAPAPATWAAVLADPQRVVDTAGPDALLVPVVWALAVACWAWGALGLVLTVASTGPRPVARLARTLLPLLLPAAARRAAAVAVGLSLVTAPVLTTVPAGPALAAAAAEQVTAGPVAGVPADLPSVPDWPAPAPDGGHVVVRGDCLWDIAEAWLADRDGGRPDAAAVSDAVTAWWQANAAVIGPDPDLLLPGQVLHAP</sequence>
<dbReference type="AlphaFoldDB" id="A0A1I1K2F8"/>
<dbReference type="InterPro" id="IPR036779">
    <property type="entry name" value="LysM_dom_sf"/>
</dbReference>
<evidence type="ECO:0000256" key="1">
    <source>
        <dbReference type="SAM" id="Phobius"/>
    </source>
</evidence>
<feature type="transmembrane region" description="Helical" evidence="1">
    <location>
        <begin position="24"/>
        <end position="46"/>
    </location>
</feature>
<gene>
    <name evidence="2" type="ORF">SAMN05661030_1262</name>
</gene>
<keyword evidence="1" id="KW-0812">Transmembrane</keyword>
<name>A0A1I1K2F8_9ACTN</name>
<dbReference type="Proteomes" id="UP000199022">
    <property type="component" value="Unassembled WGS sequence"/>
</dbReference>
<evidence type="ECO:0000313" key="2">
    <source>
        <dbReference type="EMBL" id="SFC54691.1"/>
    </source>
</evidence>
<keyword evidence="1" id="KW-1133">Transmembrane helix</keyword>
<reference evidence="3" key="1">
    <citation type="submission" date="2016-10" db="EMBL/GenBank/DDBJ databases">
        <authorList>
            <person name="Varghese N."/>
            <person name="Submissions S."/>
        </authorList>
    </citation>
    <scope>NUCLEOTIDE SEQUENCE [LARGE SCALE GENOMIC DNA]</scope>
    <source>
        <strain evidence="3">DSM 45962</strain>
    </source>
</reference>
<evidence type="ECO:0000313" key="3">
    <source>
        <dbReference type="Proteomes" id="UP000199022"/>
    </source>
</evidence>